<accession>A0A821KQS6</accession>
<name>A0A821KQS6_9BILA</name>
<comment type="caution">
    <text evidence="2">The sequence shown here is derived from an EMBL/GenBank/DDBJ whole genome shotgun (WGS) entry which is preliminary data.</text>
</comment>
<feature type="non-terminal residue" evidence="2">
    <location>
        <position position="81"/>
    </location>
</feature>
<evidence type="ECO:0000256" key="1">
    <source>
        <dbReference type="SAM" id="MobiDB-lite"/>
    </source>
</evidence>
<feature type="compositionally biased region" description="Polar residues" evidence="1">
    <location>
        <begin position="54"/>
        <end position="67"/>
    </location>
</feature>
<sequence>SNSDTSPTPTTENSNKKSSFNLFDSILQRSITKPLTINTSIHHDVAQSKKLGTPLSSSTSMSNTQLPEQARCLHSYNAIKE</sequence>
<reference evidence="2" key="1">
    <citation type="submission" date="2021-02" db="EMBL/GenBank/DDBJ databases">
        <authorList>
            <person name="Nowell W R."/>
        </authorList>
    </citation>
    <scope>NUCLEOTIDE SEQUENCE</scope>
</reference>
<evidence type="ECO:0000313" key="3">
    <source>
        <dbReference type="Proteomes" id="UP000663866"/>
    </source>
</evidence>
<dbReference type="Proteomes" id="UP000663866">
    <property type="component" value="Unassembled WGS sequence"/>
</dbReference>
<organism evidence="2 3">
    <name type="scientific">Rotaria magnacalcarata</name>
    <dbReference type="NCBI Taxonomy" id="392030"/>
    <lineage>
        <taxon>Eukaryota</taxon>
        <taxon>Metazoa</taxon>
        <taxon>Spiralia</taxon>
        <taxon>Gnathifera</taxon>
        <taxon>Rotifera</taxon>
        <taxon>Eurotatoria</taxon>
        <taxon>Bdelloidea</taxon>
        <taxon>Philodinida</taxon>
        <taxon>Philodinidae</taxon>
        <taxon>Rotaria</taxon>
    </lineage>
</organism>
<feature type="non-terminal residue" evidence="2">
    <location>
        <position position="1"/>
    </location>
</feature>
<protein>
    <submittedName>
        <fullName evidence="2">Uncharacterized protein</fullName>
    </submittedName>
</protein>
<proteinExistence type="predicted"/>
<gene>
    <name evidence="2" type="ORF">OVN521_LOCUS49685</name>
</gene>
<dbReference type="EMBL" id="CAJOBG010110172">
    <property type="protein sequence ID" value="CAF4737470.1"/>
    <property type="molecule type" value="Genomic_DNA"/>
</dbReference>
<dbReference type="AlphaFoldDB" id="A0A821KQS6"/>
<feature type="region of interest" description="Disordered" evidence="1">
    <location>
        <begin position="49"/>
        <end position="68"/>
    </location>
</feature>
<keyword evidence="3" id="KW-1185">Reference proteome</keyword>
<evidence type="ECO:0000313" key="2">
    <source>
        <dbReference type="EMBL" id="CAF4737470.1"/>
    </source>
</evidence>